<accession>A0ABN3H7M3</accession>
<dbReference type="Proteomes" id="UP001501170">
    <property type="component" value="Unassembled WGS sequence"/>
</dbReference>
<reference evidence="1 2" key="1">
    <citation type="journal article" date="2019" name="Int. J. Syst. Evol. Microbiol.">
        <title>The Global Catalogue of Microorganisms (GCM) 10K type strain sequencing project: providing services to taxonomists for standard genome sequencing and annotation.</title>
        <authorList>
            <consortium name="The Broad Institute Genomics Platform"/>
            <consortium name="The Broad Institute Genome Sequencing Center for Infectious Disease"/>
            <person name="Wu L."/>
            <person name="Ma J."/>
        </authorList>
    </citation>
    <scope>NUCLEOTIDE SEQUENCE [LARGE SCALE GENOMIC DNA]</scope>
    <source>
        <strain evidence="1 2">JCM 16227</strain>
    </source>
</reference>
<comment type="caution">
    <text evidence="1">The sequence shown here is derived from an EMBL/GenBank/DDBJ whole genome shotgun (WGS) entry which is preliminary data.</text>
</comment>
<proteinExistence type="predicted"/>
<dbReference type="EMBL" id="BAAARB010000003">
    <property type="protein sequence ID" value="GAA2371420.1"/>
    <property type="molecule type" value="Genomic_DNA"/>
</dbReference>
<name>A0ABN3H7M3_9ACTN</name>
<protein>
    <submittedName>
        <fullName evidence="1">Uncharacterized protein</fullName>
    </submittedName>
</protein>
<evidence type="ECO:0000313" key="2">
    <source>
        <dbReference type="Proteomes" id="UP001501170"/>
    </source>
</evidence>
<keyword evidence="2" id="KW-1185">Reference proteome</keyword>
<evidence type="ECO:0000313" key="1">
    <source>
        <dbReference type="EMBL" id="GAA2371420.1"/>
    </source>
</evidence>
<sequence>MVGADRDDRTAEERTGLEIDRRRVLGAHPLVRRGLRIGAFREIDADQRLLDVAVDELVRAAVDVDDPQVAGSDLLAGGDQAFFEQVEIELTAQLHVLRHVDRHFGMQLLRQPQPELRCGEWERSGGHTPLPGRRLPHAGRSIILTRTNSCSCVVSLMSIARH</sequence>
<organism evidence="1 2">
    <name type="scientific">Gordonia cholesterolivorans</name>
    <dbReference type="NCBI Taxonomy" id="559625"/>
    <lineage>
        <taxon>Bacteria</taxon>
        <taxon>Bacillati</taxon>
        <taxon>Actinomycetota</taxon>
        <taxon>Actinomycetes</taxon>
        <taxon>Mycobacteriales</taxon>
        <taxon>Gordoniaceae</taxon>
        <taxon>Gordonia</taxon>
    </lineage>
</organism>
<gene>
    <name evidence="1" type="ORF">GCM10009855_08410</name>
</gene>